<dbReference type="GO" id="GO:0003677">
    <property type="term" value="F:DNA binding"/>
    <property type="evidence" value="ECO:0007669"/>
    <property type="project" value="UniProtKB-UniRule"/>
</dbReference>
<dbReference type="GO" id="GO:0051607">
    <property type="term" value="P:defense response to virus"/>
    <property type="evidence" value="ECO:0007669"/>
    <property type="project" value="UniProtKB-UniRule"/>
</dbReference>
<evidence type="ECO:0000256" key="5">
    <source>
        <dbReference type="ARBA" id="ARBA00022801"/>
    </source>
</evidence>
<keyword evidence="2 12" id="KW-0540">Nuclease</keyword>
<dbReference type="Pfam" id="PF18541">
    <property type="entry name" value="RuvC_III"/>
    <property type="match status" value="1"/>
</dbReference>
<dbReference type="GO" id="GO:0003723">
    <property type="term" value="F:RNA binding"/>
    <property type="evidence" value="ECO:0007669"/>
    <property type="project" value="UniProtKB-UniRule"/>
</dbReference>
<feature type="binding site" evidence="12">
    <location>
        <position position="697"/>
    </location>
    <ligand>
        <name>Mg(2+)</name>
        <dbReference type="ChEBI" id="CHEBI:18420"/>
        <label>1</label>
    </ligand>
</feature>
<comment type="domain">
    <text evidence="12">Has 2 endonuclease domains. The discontinuous RuvC-like domain cleaves the target DNA noncomplementary to crRNA while the HNH nuclease domain cleaves the target DNA complementary to crRNA.</text>
</comment>
<dbReference type="InterPro" id="IPR028629">
    <property type="entry name" value="Cas9"/>
</dbReference>
<dbReference type="InterPro" id="IPR033114">
    <property type="entry name" value="HNH_CAS9"/>
</dbReference>
<accession>A0A3G8ZL68</accession>
<evidence type="ECO:0000256" key="2">
    <source>
        <dbReference type="ARBA" id="ARBA00022722"/>
    </source>
</evidence>
<reference evidence="16" key="1">
    <citation type="submission" date="2018-11" db="EMBL/GenBank/DDBJ databases">
        <title>Proposal to divide the Flavobacteriaceae and reorganize its genera based on Amino Acid Identity values calculated from whole genome sequences.</title>
        <authorList>
            <person name="Nicholson A.C."/>
            <person name="Gulvik C.A."/>
            <person name="Whitney A.M."/>
            <person name="Sheth M."/>
            <person name="Batra D."/>
            <person name="Pryor J."/>
            <person name="Bernardet J.-F."/>
            <person name="Hugo C."/>
            <person name="Kampfer P."/>
            <person name="Newman J.D."/>
            <person name="McQuiston J.R."/>
        </authorList>
    </citation>
    <scope>NUCLEOTIDE SEQUENCE [LARGE SCALE GENOMIC DNA]</scope>
    <source>
        <strain evidence="16">H6466</strain>
    </source>
</reference>
<evidence type="ECO:0000256" key="10">
    <source>
        <dbReference type="ARBA" id="ARBA00023211"/>
    </source>
</evidence>
<feature type="active site" description="Proton acceptor for HNH nuclease domain" evidence="12">
    <location>
        <position position="817"/>
    </location>
</feature>
<evidence type="ECO:0000256" key="7">
    <source>
        <dbReference type="ARBA" id="ARBA00022884"/>
    </source>
</evidence>
<keyword evidence="6 12" id="KW-0460">Magnesium</keyword>
<organism evidence="15 16">
    <name type="scientific">Epilithonimonas vandammei</name>
    <dbReference type="NCBI Taxonomy" id="2487072"/>
    <lineage>
        <taxon>Bacteria</taxon>
        <taxon>Pseudomonadati</taxon>
        <taxon>Bacteroidota</taxon>
        <taxon>Flavobacteriia</taxon>
        <taxon>Flavobacteriales</taxon>
        <taxon>Weeksellaceae</taxon>
        <taxon>Chryseobacterium group</taxon>
        <taxon>Epilithonimonas</taxon>
    </lineage>
</organism>
<dbReference type="PROSITE" id="PS51749">
    <property type="entry name" value="HNH_CAS9"/>
    <property type="match status" value="1"/>
</dbReference>
<comment type="subunit">
    <text evidence="11 12">Monomer. Binds crRNA and tracrRNA.</text>
</comment>
<evidence type="ECO:0000259" key="14">
    <source>
        <dbReference type="PROSITE" id="PS51749"/>
    </source>
</evidence>
<evidence type="ECO:0000256" key="12">
    <source>
        <dbReference type="HAMAP-Rule" id="MF_01480"/>
    </source>
</evidence>
<evidence type="ECO:0000313" key="15">
    <source>
        <dbReference type="EMBL" id="AZI54616.1"/>
    </source>
</evidence>
<evidence type="ECO:0000256" key="4">
    <source>
        <dbReference type="ARBA" id="ARBA00022759"/>
    </source>
</evidence>
<evidence type="ECO:0000256" key="11">
    <source>
        <dbReference type="ARBA" id="ARBA00046380"/>
    </source>
</evidence>
<dbReference type="Gene3D" id="1.10.30.50">
    <property type="match status" value="1"/>
</dbReference>
<dbReference type="InterPro" id="IPR036397">
    <property type="entry name" value="RNaseH_sf"/>
</dbReference>
<keyword evidence="8 12" id="KW-0051">Antiviral defense</keyword>
<keyword evidence="10" id="KW-0464">Manganese</keyword>
<dbReference type="GO" id="GO:0046872">
    <property type="term" value="F:metal ion binding"/>
    <property type="evidence" value="ECO:0007669"/>
    <property type="project" value="UniProtKB-UniRule"/>
</dbReference>
<keyword evidence="5 12" id="KW-0378">Hydrolase</keyword>
<feature type="binding site" evidence="12">
    <location>
        <position position="701"/>
    </location>
    <ligand>
        <name>Mg(2+)</name>
        <dbReference type="ChEBI" id="CHEBI:18420"/>
        <label>2</label>
    </ligand>
</feature>
<comment type="similarity">
    <text evidence="12">Belongs to the CRISPR-associated Cas9 family.</text>
</comment>
<dbReference type="HAMAP" id="MF_01480">
    <property type="entry name" value="Cas9"/>
    <property type="match status" value="1"/>
</dbReference>
<dbReference type="Pfam" id="PF13395">
    <property type="entry name" value="HNH_4"/>
    <property type="match status" value="1"/>
</dbReference>
<feature type="coiled-coil region" evidence="13">
    <location>
        <begin position="711"/>
        <end position="745"/>
    </location>
</feature>
<keyword evidence="3 12" id="KW-0479">Metal-binding</keyword>
<dbReference type="GO" id="GO:0004519">
    <property type="term" value="F:endonuclease activity"/>
    <property type="evidence" value="ECO:0007669"/>
    <property type="project" value="UniProtKB-UniRule"/>
</dbReference>
<keyword evidence="7 12" id="KW-0694">RNA-binding</keyword>
<dbReference type="GO" id="GO:0016787">
    <property type="term" value="F:hydrolase activity"/>
    <property type="evidence" value="ECO:0007669"/>
    <property type="project" value="UniProtKB-KW"/>
</dbReference>
<evidence type="ECO:0000256" key="8">
    <source>
        <dbReference type="ARBA" id="ARBA00023118"/>
    </source>
</evidence>
<feature type="binding site" evidence="12">
    <location>
        <position position="7"/>
    </location>
    <ligand>
        <name>Mg(2+)</name>
        <dbReference type="ChEBI" id="CHEBI:18420"/>
        <label>2</label>
    </ligand>
</feature>
<proteinExistence type="inferred from homology"/>
<evidence type="ECO:0000256" key="3">
    <source>
        <dbReference type="ARBA" id="ARBA00022723"/>
    </source>
</evidence>
<dbReference type="InterPro" id="IPR003615">
    <property type="entry name" value="HNH_nuc"/>
</dbReference>
<keyword evidence="4 12" id="KW-0255">Endonuclease</keyword>
<feature type="binding site" evidence="12">
    <location>
        <position position="7"/>
    </location>
    <ligand>
        <name>Mg(2+)</name>
        <dbReference type="ChEBI" id="CHEBI:18420"/>
        <label>1</label>
    </ligand>
</feature>
<dbReference type="KEGG" id="eva:EIB75_04845"/>
<sequence>MAKIGLDIGSSSLGWFISKNKKGVITFETGMSKGQSGGYTSPTKDRREARSKRNLIRARKYRKWELLKVLLNEYVPLNENELNDWCHYQKGKRRKFPESDKFLKWLACDFTYQDGVKYKNPYELRVKALDETLSKHEFGRALYHLVQRRGYKDIGETDQETEKQKERRKTGGFQNALDTNRTIAEALIVEFLDKGDRARNQYPYREEYKSELELICKSQGFSVITNEKGDYSDDFVRNLWKAIIWQRPLKSQKGNIGKCTLEPSKLRCPVSHPAFEIFRALQFINTIKYFDADNKKQSIDKELRDKLFINVFLKKDSNFIFEDIKEFLNMETKTIKKYNYPINPKNNKYDTSIAGMPICKGLISLLGDGTQQALLEIENFNIGNAPKIKNGYSIYDIWHIVFDFDEQHLGKFAVEKLGIDNVIRKRKGEDISISPLVELKRKFLQGYSDVSLKAICKIIPFLKEGYLYNEAVVLAKIPELMGTNWQSSQQMILDILKESNKIYQEKSMVASISNNLIDKHKGQTRSMIDGSEEQVFAYKDFSYTLAEDDIEQVKIACINHFGDKTWNDIQNKDEIIQKVGLEYQEYFYDEKRAYRKTETLTEIFNSLLNEKNIILNGELYHHSNRENLYNKNLKVNFKTGEKYLPKYKNTETEILPLPFIDSIKNPMFNKSMSIVRKLLNELIINGDIDQETEVTVELARELNDNNVRAAIERYQKERRDNREKIRKFLEQYNQEENRSINIEDNIPLFELWTEQIFEETEDESRNKIQNKNRLDILREKEDVKRYELWTEQKGQCMYTGKMISISQLFSNEIDIEHTIPRSILPDNTLANQTVAFSKYNRDIKGAKTPFYCENYSKDTPYGTSISPRLDSWRKLRDYYKSQYESRRRAKGAEDENTKNKRIQDKHYYKLHFDYWNDKVNRFEAEEIKESWARRQLVDTQMVSKYAREYLKLYFKKVAVQKGSVTADFRKIFGFQEQDEIKSRNKHTHHAIDAAVLTMIPTNSSYREEILKEYYAAVENKDKRKIDEIRKKMIPPYFNVQSLINEIESTTLIVNYQKDKILQQTSKTVRKRGAIQYVKNKNGEFILDENGDKIIKKAKGDSIRSSLYAQTYLGKIRDVERYADNQPQRENNNWKYKQGKDEFIFVKRENISKVKESDKLIESIIDPNIQQLVKDQKSNAEIKDFQGNIIRHVRIKTSTGREVKERLNYRSKYDYKNKFYSEAGSVPYSILAQKIHNGAIKRELIPISSFEIAKEFKKYGNFVIENFISEKYPEFDQWDKKQLLKTGQKVIVLNEDGDFEKRLNIDFQQKRLFVISQLSEGSIWLNYHLNALSKDEVKKSIAFIKDEKLLEFEKEYNLPDIIEDVNIQDNKKRREDFLNRKFRFDTIGNSYRLSRLVETIGLEKTNEVKKELDKYKAIPSTIEIEGETPLLKMGKEKWNFLFEGEDFEISLDGKINWEANL</sequence>
<protein>
    <recommendedName>
        <fullName evidence="12">CRISPR-associated endonuclease Cas9</fullName>
        <ecNumber evidence="12">3.1.-.-</ecNumber>
    </recommendedName>
</protein>
<name>A0A3G8ZL68_9FLAO</name>
<feature type="binding site" evidence="12">
    <location>
        <position position="989"/>
    </location>
    <ligand>
        <name>Mg(2+)</name>
        <dbReference type="ChEBI" id="CHEBI:18420"/>
        <label>2</label>
    </ligand>
</feature>
<dbReference type="GO" id="GO:0043571">
    <property type="term" value="P:maintenance of CRISPR repeat elements"/>
    <property type="evidence" value="ECO:0007669"/>
    <property type="project" value="UniProtKB-UniRule"/>
</dbReference>
<feature type="active site" description="For RuvC-like nuclease domain" evidence="12">
    <location>
        <position position="7"/>
    </location>
</feature>
<evidence type="ECO:0000313" key="16">
    <source>
        <dbReference type="Proteomes" id="UP000272316"/>
    </source>
</evidence>
<comment type="cofactor">
    <cofactor evidence="1 12">
        <name>Mg(2+)</name>
        <dbReference type="ChEBI" id="CHEBI:18420"/>
    </cofactor>
</comment>
<dbReference type="NCBIfam" id="TIGR01865">
    <property type="entry name" value="cas_Csn1"/>
    <property type="match status" value="2"/>
</dbReference>
<keyword evidence="13" id="KW-0175">Coiled coil</keyword>
<keyword evidence="9 12" id="KW-0238">DNA-binding</keyword>
<dbReference type="Gene3D" id="3.30.420.10">
    <property type="entry name" value="Ribonuclease H-like superfamily/Ribonuclease H"/>
    <property type="match status" value="1"/>
</dbReference>
<evidence type="ECO:0000256" key="13">
    <source>
        <dbReference type="SAM" id="Coils"/>
    </source>
</evidence>
<dbReference type="InterPro" id="IPR041383">
    <property type="entry name" value="RuvC_III"/>
</dbReference>
<feature type="domain" description="HNH Cas9-type" evidence="14">
    <location>
        <begin position="735"/>
        <end position="907"/>
    </location>
</feature>
<evidence type="ECO:0000256" key="6">
    <source>
        <dbReference type="ARBA" id="ARBA00022842"/>
    </source>
</evidence>
<evidence type="ECO:0000256" key="9">
    <source>
        <dbReference type="ARBA" id="ARBA00023125"/>
    </source>
</evidence>
<evidence type="ECO:0000256" key="1">
    <source>
        <dbReference type="ARBA" id="ARBA00001946"/>
    </source>
</evidence>
<feature type="binding site" evidence="12">
    <location>
        <position position="701"/>
    </location>
    <ligand>
        <name>Mg(2+)</name>
        <dbReference type="ChEBI" id="CHEBI:18420"/>
        <label>1</label>
    </ligand>
</feature>
<dbReference type="Proteomes" id="UP000272316">
    <property type="component" value="Chromosome"/>
</dbReference>
<dbReference type="EMBL" id="CP034160">
    <property type="protein sequence ID" value="AZI54616.1"/>
    <property type="molecule type" value="Genomic_DNA"/>
</dbReference>
<gene>
    <name evidence="12" type="primary">cas9</name>
    <name evidence="15" type="ORF">EIB75_04845</name>
</gene>
<dbReference type="RefSeq" id="WP_124985915.1">
    <property type="nucleotide sequence ID" value="NZ_CP034160.1"/>
</dbReference>
<comment type="function">
    <text evidence="12">CRISPR (clustered regularly interspaced short palindromic repeat) is an adaptive immune system that provides protection against mobile genetic elements (viruses, transposable elements and conjugative plasmids). CRISPR clusters contain spacers, sequences complementary to antecedent mobile elements, and target invading nucleic acids. CRISPR clusters are transcribed and processed into CRISPR RNA (crRNA). In type II CRISPR systems correct processing of pre-crRNA requires a trans-encoded small RNA (tracrRNA), endogenous ribonuclease 3 (rnc) and this protein. The tracrRNA serves as a guide for ribonuclease 3-aided processing of pre-crRNA. Subsequently Cas9/crRNA/tracrRNA endonucleolytically cleaves linear or circular dsDNA target complementary to the spacer; Cas9 is inactive in the absence of the 2 guide RNAs (gRNA). Cas9 recognizes the protospacer adjacent motif (PAM) in the CRISPR repeat sequences to help distinguish self versus nonself, as targets within the bacterial CRISPR locus do not have PAMs. PAM recognition is also required for catalytic activity.</text>
</comment>
<dbReference type="EC" id="3.1.-.-" evidence="12"/>